<protein>
    <submittedName>
        <fullName evidence="1">Uncharacterized protein</fullName>
    </submittedName>
</protein>
<reference evidence="1 2" key="1">
    <citation type="submission" date="2017-01" db="EMBL/GenBank/DDBJ databases">
        <authorList>
            <person name="Mah S.A."/>
            <person name="Swanson W.J."/>
            <person name="Moy G.W."/>
            <person name="Vacquier V.D."/>
        </authorList>
    </citation>
    <scope>NUCLEOTIDE SEQUENCE [LARGE SCALE GENOMIC DNA]</scope>
    <source>
        <strain evidence="1 2">DSM 45758</strain>
    </source>
</reference>
<name>A0A1N7CMR5_9ACTN</name>
<proteinExistence type="predicted"/>
<dbReference type="RefSeq" id="WP_076472174.1">
    <property type="nucleotide sequence ID" value="NZ_FTNF01000013.1"/>
</dbReference>
<keyword evidence="2" id="KW-1185">Reference proteome</keyword>
<dbReference type="Proteomes" id="UP000186004">
    <property type="component" value="Unassembled WGS sequence"/>
</dbReference>
<sequence length="220" mass="24416">MNTERTAEAIQRYVLERTSTVDQIWTDSESVTLDTSTAMYWARPADWIVAGEKWVADAVRVVAARQPIFVTHGLLLPLEGEPLHLNRPEVMAALGRRVGDGLSPLAYAELFGELYSGWKIDGPVVRPFSATQTVPAGWLVREADHFARVMVAPDAPPVAPPAFEQGTGGEWTLTFFTHNYYLLEIDTAVDVYAWTVTGGPDRPATWERKTLAKRVLLPLP</sequence>
<gene>
    <name evidence="1" type="ORF">SAMN05444858_113156</name>
</gene>
<dbReference type="EMBL" id="FTNF01000013">
    <property type="protein sequence ID" value="SIR64825.1"/>
    <property type="molecule type" value="Genomic_DNA"/>
</dbReference>
<evidence type="ECO:0000313" key="1">
    <source>
        <dbReference type="EMBL" id="SIR64825.1"/>
    </source>
</evidence>
<organism evidence="1 2">
    <name type="scientific">Micromonospora avicenniae</name>
    <dbReference type="NCBI Taxonomy" id="1198245"/>
    <lineage>
        <taxon>Bacteria</taxon>
        <taxon>Bacillati</taxon>
        <taxon>Actinomycetota</taxon>
        <taxon>Actinomycetes</taxon>
        <taxon>Micromonosporales</taxon>
        <taxon>Micromonosporaceae</taxon>
        <taxon>Micromonospora</taxon>
    </lineage>
</organism>
<accession>A0A1N7CMR5</accession>
<dbReference type="AlphaFoldDB" id="A0A1N7CMR5"/>
<dbReference type="STRING" id="1198245.SAMN05444858_113156"/>
<evidence type="ECO:0000313" key="2">
    <source>
        <dbReference type="Proteomes" id="UP000186004"/>
    </source>
</evidence>
<dbReference type="OrthoDB" id="3368681at2"/>